<evidence type="ECO:0000256" key="2">
    <source>
        <dbReference type="ARBA" id="ARBA00022573"/>
    </source>
</evidence>
<dbReference type="NCBIfam" id="TIGR02467">
    <property type="entry name" value="CbiE"/>
    <property type="match status" value="1"/>
</dbReference>
<proteinExistence type="predicted"/>
<dbReference type="PANTHER" id="PTHR43182:SF1">
    <property type="entry name" value="COBALT-PRECORRIN-7 C(5)-METHYLTRANSFERASE"/>
    <property type="match status" value="1"/>
</dbReference>
<dbReference type="InterPro" id="IPR000878">
    <property type="entry name" value="4pyrrol_Mease"/>
</dbReference>
<evidence type="ECO:0000256" key="4">
    <source>
        <dbReference type="ARBA" id="ARBA00022679"/>
    </source>
</evidence>
<organism evidence="7 8">
    <name type="scientific">Phreatobacter oligotrophus</name>
    <dbReference type="NCBI Taxonomy" id="1122261"/>
    <lineage>
        <taxon>Bacteria</taxon>
        <taxon>Pseudomonadati</taxon>
        <taxon>Pseudomonadota</taxon>
        <taxon>Alphaproteobacteria</taxon>
        <taxon>Hyphomicrobiales</taxon>
        <taxon>Phreatobacteraceae</taxon>
        <taxon>Phreatobacter</taxon>
    </lineage>
</organism>
<dbReference type="GO" id="GO:0009236">
    <property type="term" value="P:cobalamin biosynthetic process"/>
    <property type="evidence" value="ECO:0007669"/>
    <property type="project" value="UniProtKB-UniPathway"/>
</dbReference>
<dbReference type="InterPro" id="IPR014777">
    <property type="entry name" value="4pyrrole_Mease_sub1"/>
</dbReference>
<evidence type="ECO:0000256" key="1">
    <source>
        <dbReference type="ARBA" id="ARBA00004953"/>
    </source>
</evidence>
<keyword evidence="4 7" id="KW-0808">Transferase</keyword>
<evidence type="ECO:0000313" key="7">
    <source>
        <dbReference type="EMBL" id="PTM49092.1"/>
    </source>
</evidence>
<dbReference type="Pfam" id="PF00590">
    <property type="entry name" value="TP_methylase"/>
    <property type="match status" value="1"/>
</dbReference>
<dbReference type="AlphaFoldDB" id="A0A2T4YWT0"/>
<gene>
    <name evidence="7" type="ORF">C8P69_12014</name>
</gene>
<accession>A0A2T4YWT0</accession>
<dbReference type="InterPro" id="IPR012818">
    <property type="entry name" value="CbiE"/>
</dbReference>
<dbReference type="UniPathway" id="UPA00148"/>
<dbReference type="InterPro" id="IPR029063">
    <property type="entry name" value="SAM-dependent_MTases_sf"/>
</dbReference>
<dbReference type="Gene3D" id="3.30.950.10">
    <property type="entry name" value="Methyltransferase, Cobalt-precorrin-4 Transmethylase, Domain 2"/>
    <property type="match status" value="1"/>
</dbReference>
<dbReference type="PANTHER" id="PTHR43182">
    <property type="entry name" value="COBALT-PRECORRIN-6B C(15)-METHYLTRANSFERASE (DECARBOXYLATING)"/>
    <property type="match status" value="1"/>
</dbReference>
<dbReference type="EMBL" id="PZZL01000020">
    <property type="protein sequence ID" value="PTM49092.1"/>
    <property type="molecule type" value="Genomic_DNA"/>
</dbReference>
<dbReference type="InterPro" id="IPR050714">
    <property type="entry name" value="Cobalamin_biosynth_MTase"/>
</dbReference>
<dbReference type="Pfam" id="PF01135">
    <property type="entry name" value="PCMT"/>
    <property type="match status" value="1"/>
</dbReference>
<name>A0A2T4YWT0_9HYPH</name>
<evidence type="ECO:0000259" key="6">
    <source>
        <dbReference type="Pfam" id="PF00590"/>
    </source>
</evidence>
<sequence length="402" mass="41817">MRRWLSIVGIGEDGVDGLSSVARGLIADAEVVFGGKRHLELAGALIRGAAQPWPSPFDEAVQQVVAQRGRSVCVLASGDPFFYGVGTLLARHVDPAEMLVVPAPSSFSLAAARLGWSLPETTLVSLHGRSLDLIRPHLQPGARVLALTPDGAGPGALAALLTEAGFGASRLTVLEALGGPREKVRTTRAAGFDLADISALNIVALEVDAASGARVLARAAGLPDVLFEHDGQITKREIRAVTLSSLAPTRRELLWDIGAGAGSVAIEWLLADTSMRAIAIEQNVERAARIRRNAAAFGVPGLEIIEGDAPAALDGLPPPDAIFVGGGAARPGLLDVAVAALKSGGRLVVNAVTLETETVLTARHLTDGGELIRIALTRADAVGGKTGWRPAMPVTQWVWIKS</sequence>
<keyword evidence="2" id="KW-0169">Cobalamin biosynthesis</keyword>
<dbReference type="NCBIfam" id="TIGR02469">
    <property type="entry name" value="CbiT"/>
    <property type="match status" value="1"/>
</dbReference>
<dbReference type="Proteomes" id="UP000241808">
    <property type="component" value="Unassembled WGS sequence"/>
</dbReference>
<dbReference type="GO" id="GO:0032259">
    <property type="term" value="P:methylation"/>
    <property type="evidence" value="ECO:0007669"/>
    <property type="project" value="UniProtKB-KW"/>
</dbReference>
<reference evidence="7 8" key="1">
    <citation type="submission" date="2018-04" db="EMBL/GenBank/DDBJ databases">
        <title>Genomic Encyclopedia of Archaeal and Bacterial Type Strains, Phase II (KMG-II): from individual species to whole genera.</title>
        <authorList>
            <person name="Goeker M."/>
        </authorList>
    </citation>
    <scope>NUCLEOTIDE SEQUENCE [LARGE SCALE GENOMIC DNA]</scope>
    <source>
        <strain evidence="7 8">DSM 25521</strain>
    </source>
</reference>
<dbReference type="Gene3D" id="3.40.50.150">
    <property type="entry name" value="Vaccinia Virus protein VP39"/>
    <property type="match status" value="1"/>
</dbReference>
<comment type="caution">
    <text evidence="7">The sequence shown here is derived from an EMBL/GenBank/DDBJ whole genome shotgun (WGS) entry which is preliminary data.</text>
</comment>
<dbReference type="Gene3D" id="3.40.1010.10">
    <property type="entry name" value="Cobalt-precorrin-4 Transmethylase, Domain 1"/>
    <property type="match status" value="1"/>
</dbReference>
<dbReference type="InterPro" id="IPR035996">
    <property type="entry name" value="4pyrrol_Methylase_sf"/>
</dbReference>
<dbReference type="InterPro" id="IPR006365">
    <property type="entry name" value="Cbl_synth_CobL"/>
</dbReference>
<keyword evidence="5" id="KW-0949">S-adenosyl-L-methionine</keyword>
<comment type="pathway">
    <text evidence="1">Cofactor biosynthesis; adenosylcobalamin biosynthesis.</text>
</comment>
<protein>
    <submittedName>
        <fullName evidence="7">Precorrin-6Y C5,15-methyltransferase (Decarboxylating)</fullName>
    </submittedName>
</protein>
<keyword evidence="8" id="KW-1185">Reference proteome</keyword>
<dbReference type="InterPro" id="IPR014008">
    <property type="entry name" value="Cbl_synth_MTase_CbiT"/>
</dbReference>
<dbReference type="InterPro" id="IPR014776">
    <property type="entry name" value="4pyrrole_Mease_sub2"/>
</dbReference>
<dbReference type="SUPFAM" id="SSF53790">
    <property type="entry name" value="Tetrapyrrole methylase"/>
    <property type="match status" value="1"/>
</dbReference>
<evidence type="ECO:0000256" key="5">
    <source>
        <dbReference type="ARBA" id="ARBA00022691"/>
    </source>
</evidence>
<dbReference type="PIRSF" id="PIRSF036428">
    <property type="entry name" value="CobL"/>
    <property type="match status" value="1"/>
</dbReference>
<evidence type="ECO:0000313" key="8">
    <source>
        <dbReference type="Proteomes" id="UP000241808"/>
    </source>
</evidence>
<dbReference type="SUPFAM" id="SSF53335">
    <property type="entry name" value="S-adenosyl-L-methionine-dependent methyltransferases"/>
    <property type="match status" value="1"/>
</dbReference>
<feature type="domain" description="Tetrapyrrole methylase" evidence="6">
    <location>
        <begin position="5"/>
        <end position="189"/>
    </location>
</feature>
<keyword evidence="3 7" id="KW-0489">Methyltransferase</keyword>
<dbReference type="GO" id="GO:0008276">
    <property type="term" value="F:protein methyltransferase activity"/>
    <property type="evidence" value="ECO:0007669"/>
    <property type="project" value="InterPro"/>
</dbReference>
<evidence type="ECO:0000256" key="3">
    <source>
        <dbReference type="ARBA" id="ARBA00022603"/>
    </source>
</evidence>
<dbReference type="CDD" id="cd11644">
    <property type="entry name" value="Precorrin-6Y-MT"/>
    <property type="match status" value="1"/>
</dbReference>